<evidence type="ECO:0000259" key="10">
    <source>
        <dbReference type="PROSITE" id="PS50157"/>
    </source>
</evidence>
<sequence>MRQTRLTDFSGSQRNSCEGEGCRGTTTTTEADQWHSIFYDVAAKCGHPPPVGDNTESPSLPYTSVQKRSYRRACRRAINTGYAHYHGQKLQVTDFPAALVQKLRPCAETAVEALPMKAQAPWVGTTSYCWNQQRFFGMASSKPLWCLAETATETGPASLPTYTDCAPGVPFSQDDLTRAITKLLNPFINNCKFGGVIVMAEPAELSPDGAPVMPPSSPAVPSVNTLSFHVMTQAFWPELQRLISGADWTQFPRNADMLEYLTHHCAICGLWCNRFQELHGHFRQTHPDQVQGCVAKGAQLSVLMQTTSPCSLCQRPYSRVHSCPTALQIGMLVIQLRPEEDRQAVACTCDICAMPFPDLGALYGHLTNTHGLTLNDWCPSRDSHQGGDGCRHCGIIFDSRSGLRRHITEGRCEAFNPAATPHPNDTTEKWGPWLQTCNFEPQALTAHMRLQLTNTCQFCGLAYSRTGDLVAHLLQSHGDLWVGSQPWLRFLLQTVMAKRGWYQAPVLLHHLLVQHPQTCAWTLFCHLTAANSSTNILRQIARLSFRLQPFYIRSMDALMDPNDQALMDGLQALGPLLLGARKHLDGNDDHQPKRHKAAAKDAASNDQSAEAMASMLRLMAQLTLSHERSIQLQLRQDCFVLFAQDRPEGIIPHLKVLAQSWKEKAPSHVDDLKWPNLRTHLMAGVVAELHCRVQQLAASKKGEQLWDLAVEKGTLLPDGSWGYQKWCPESKQLKRAARAPLSMQQMLRNLQSLEELLQSNSHVQKFHSLRTDQSTVPWLLQLSHRDSDAWYLLQDLCQNTAWRNFQYLDWGAQAATLQTILNDNDGTPFPLDTQDWFETLIHGWNDQQGQADSAEFGHRLASWLNSEALSNSWERRVSTQAANLVHDHGDRFMPLTLQLDPAMIVDNEISLTMLLRLWSAELGMCAGLSDPRELLVIHVERLVMTPTGTLYKHPAIINFAWEVQVPVMTAASELCTVPYTVVAVVAHLGDTQGGHYQTMLRTYPEVSNLAAPSMWMFCDDNRLPERAVVLVGQLLQIPTTFFGFYHQHFLHLKLTINFSFSISGLFSGGGSLAFFQYMGWNTATFHAEWATNFYVWLAILAASLALLLDNGPFSAQERRPTGHFQENGNNLTTTACTVVAVHVGQIPSRNNLIALGDWNTSLTKCSTSTGLATYAGDTGLALGAATCSGGMDNAKEAADMLQEWFQQLYNDDSAPLSRTRLQSYPQFAYMRRRGSTPRAVSGGAMLSLDLSKAFDNVNRERLLLCLRRLDISEVLEEVYTAEIRRCQQLEVHAPDLEDVEHRLRVQELIQFARSRQIQALAANQDSSMMDELSIDLHCLVAQAVEQDRAEDLLQHEDIRFFMTTRLEHERQLQPQIAPLPPDLVLSAAEQIEPLLWLGCAHLLYDKVELRIVLTKVCQICGQNCRDGTALQQHLNDAHPHHMEDVRMFKEMFQWSLFQEQGCFCNPSPGWGEPNHECVGLTQLAWIAQSFNWQVVLPWAFKSNELVTELSDALPLQALQRVTLALMARNFHKLWQDTDLEVMLKTRYLLCQEYVSLGYIKSHLSVQHQVTLDKVKYVMPQVAAVFADMNSEVWHCEWCAGLLPTWSTNEEFVPDHLRHMMECPYVMQIALLLMMPKWHSPALQPLTWASQDHIASVRRQHQLQQWQLHAGISDTFGMSMEALAQYGLQFMQDPLIAEQVSFRCLLCTKCFFMSTKFEQHLHTDHNFQQMQTLMCYHRLALHCGSSCQFCGKTHSTDQCIPLLNLAVYLVNGYGIRGAHRPRLSGTDVGSTTQQGTDATTGPDQTQRKNQRQEAAQDWRQSPRSTLTFFFNNGGADRAPSTTGASVTASRRQHQLPDILMEAEPTEDLFQDCVRYHLVVNNKDKTMPFLRWDHQHRCLQPTDAPGIPIAVAYKNICSIVRLMSDSNVTLRFHALKRLQEDQTPQPVPWLWTVSLRNSPELQQQLAALSHHAIWQLIQVRLKPKTLARQPLAVQLQKSL</sequence>
<dbReference type="EMBL" id="CAMXCT010006544">
    <property type="protein sequence ID" value="CAI4015677.1"/>
    <property type="molecule type" value="Genomic_DNA"/>
</dbReference>
<feature type="transmembrane region" description="Helical" evidence="9">
    <location>
        <begin position="1057"/>
        <end position="1077"/>
    </location>
</feature>
<dbReference type="InterPro" id="IPR028889">
    <property type="entry name" value="USP"/>
</dbReference>
<evidence type="ECO:0000256" key="2">
    <source>
        <dbReference type="ARBA" id="ARBA00022723"/>
    </source>
</evidence>
<feature type="domain" description="USP" evidence="11">
    <location>
        <begin position="741"/>
        <end position="1048"/>
    </location>
</feature>
<evidence type="ECO:0000313" key="13">
    <source>
        <dbReference type="EMBL" id="CAL1169052.1"/>
    </source>
</evidence>
<dbReference type="Proteomes" id="UP001152797">
    <property type="component" value="Unassembled WGS sequence"/>
</dbReference>
<dbReference type="InterPro" id="IPR013087">
    <property type="entry name" value="Znf_C2H2_type"/>
</dbReference>
<dbReference type="SUPFAM" id="SSF54001">
    <property type="entry name" value="Cysteine proteinases"/>
    <property type="match status" value="1"/>
</dbReference>
<accession>A0A9P1DUF7</accession>
<dbReference type="PANTHER" id="PTHR24406">
    <property type="entry name" value="TRANSCRIPTIONAL REPRESSOR CTCFL-RELATED"/>
    <property type="match status" value="1"/>
</dbReference>
<evidence type="ECO:0000313" key="15">
    <source>
        <dbReference type="Proteomes" id="UP001152797"/>
    </source>
</evidence>
<evidence type="ECO:0000313" key="14">
    <source>
        <dbReference type="EMBL" id="CAL4802989.1"/>
    </source>
</evidence>
<dbReference type="PROSITE" id="PS00028">
    <property type="entry name" value="ZINC_FINGER_C2H2_1"/>
    <property type="match status" value="5"/>
</dbReference>
<keyword evidence="15" id="KW-1185">Reference proteome</keyword>
<dbReference type="SMART" id="SM00355">
    <property type="entry name" value="ZnF_C2H2"/>
    <property type="match status" value="5"/>
</dbReference>
<evidence type="ECO:0000259" key="11">
    <source>
        <dbReference type="PROSITE" id="PS50235"/>
    </source>
</evidence>
<evidence type="ECO:0000256" key="3">
    <source>
        <dbReference type="ARBA" id="ARBA00022737"/>
    </source>
</evidence>
<name>A0A9P1DUF7_9DINO</name>
<comment type="caution">
    <text evidence="12">The sequence shown here is derived from an EMBL/GenBank/DDBJ whole genome shotgun (WGS) entry which is preliminary data.</text>
</comment>
<feature type="compositionally biased region" description="Polar residues" evidence="8">
    <location>
        <begin position="1838"/>
        <end position="1848"/>
    </location>
</feature>
<dbReference type="PROSITE" id="PS50157">
    <property type="entry name" value="ZINC_FINGER_C2H2_2"/>
    <property type="match status" value="1"/>
</dbReference>
<dbReference type="PROSITE" id="PS50235">
    <property type="entry name" value="USP_3"/>
    <property type="match status" value="1"/>
</dbReference>
<feature type="region of interest" description="Disordered" evidence="8">
    <location>
        <begin position="584"/>
        <end position="606"/>
    </location>
</feature>
<evidence type="ECO:0000256" key="9">
    <source>
        <dbReference type="SAM" id="Phobius"/>
    </source>
</evidence>
<evidence type="ECO:0000256" key="6">
    <source>
        <dbReference type="ARBA" id="ARBA00023242"/>
    </source>
</evidence>
<evidence type="ECO:0000313" key="12">
    <source>
        <dbReference type="EMBL" id="CAI4015677.1"/>
    </source>
</evidence>
<keyword evidence="5" id="KW-0862">Zinc</keyword>
<dbReference type="GO" id="GO:0008270">
    <property type="term" value="F:zinc ion binding"/>
    <property type="evidence" value="ECO:0007669"/>
    <property type="project" value="UniProtKB-KW"/>
</dbReference>
<evidence type="ECO:0000256" key="5">
    <source>
        <dbReference type="ARBA" id="ARBA00022833"/>
    </source>
</evidence>
<dbReference type="GO" id="GO:0005634">
    <property type="term" value="C:nucleus"/>
    <property type="evidence" value="ECO:0007669"/>
    <property type="project" value="UniProtKB-SubCell"/>
</dbReference>
<feature type="region of interest" description="Disordered" evidence="8">
    <location>
        <begin position="1"/>
        <end position="26"/>
    </location>
</feature>
<organism evidence="12">
    <name type="scientific">Cladocopium goreaui</name>
    <dbReference type="NCBI Taxonomy" id="2562237"/>
    <lineage>
        <taxon>Eukaryota</taxon>
        <taxon>Sar</taxon>
        <taxon>Alveolata</taxon>
        <taxon>Dinophyceae</taxon>
        <taxon>Suessiales</taxon>
        <taxon>Symbiodiniaceae</taxon>
        <taxon>Cladocopium</taxon>
    </lineage>
</organism>
<comment type="subcellular location">
    <subcellularLocation>
        <location evidence="1">Nucleus</location>
    </subcellularLocation>
</comment>
<protein>
    <submittedName>
        <fullName evidence="14">Pentatricopeptide repeat-containing protein, chloroplastic</fullName>
    </submittedName>
</protein>
<dbReference type="Gene3D" id="3.90.70.10">
    <property type="entry name" value="Cysteine proteinases"/>
    <property type="match status" value="1"/>
</dbReference>
<keyword evidence="9" id="KW-0812">Transmembrane</keyword>
<keyword evidence="9" id="KW-1133">Transmembrane helix</keyword>
<feature type="region of interest" description="Disordered" evidence="8">
    <location>
        <begin position="1780"/>
        <end position="1849"/>
    </location>
</feature>
<feature type="compositionally biased region" description="Polar residues" evidence="8">
    <location>
        <begin position="1"/>
        <end position="16"/>
    </location>
</feature>
<feature type="transmembrane region" description="Helical" evidence="9">
    <location>
        <begin position="1089"/>
        <end position="1108"/>
    </location>
</feature>
<dbReference type="EMBL" id="CAMXCT020006544">
    <property type="protein sequence ID" value="CAL1169052.1"/>
    <property type="molecule type" value="Genomic_DNA"/>
</dbReference>
<evidence type="ECO:0000256" key="8">
    <source>
        <dbReference type="SAM" id="MobiDB-lite"/>
    </source>
</evidence>
<dbReference type="InterPro" id="IPR050888">
    <property type="entry name" value="ZnF_C2H2-type_TF"/>
</dbReference>
<reference evidence="13" key="2">
    <citation type="submission" date="2024-04" db="EMBL/GenBank/DDBJ databases">
        <authorList>
            <person name="Chen Y."/>
            <person name="Shah S."/>
            <person name="Dougan E. K."/>
            <person name="Thang M."/>
            <person name="Chan C."/>
        </authorList>
    </citation>
    <scope>NUCLEOTIDE SEQUENCE [LARGE SCALE GENOMIC DNA]</scope>
</reference>
<keyword evidence="9" id="KW-0472">Membrane</keyword>
<dbReference type="EMBL" id="CAMXCT030006544">
    <property type="protein sequence ID" value="CAL4802989.1"/>
    <property type="molecule type" value="Genomic_DNA"/>
</dbReference>
<feature type="compositionally biased region" description="Polar residues" evidence="8">
    <location>
        <begin position="1817"/>
        <end position="1829"/>
    </location>
</feature>
<feature type="domain" description="C2H2-type" evidence="10">
    <location>
        <begin position="1701"/>
        <end position="1729"/>
    </location>
</feature>
<dbReference type="InterPro" id="IPR038765">
    <property type="entry name" value="Papain-like_cys_pep_sf"/>
</dbReference>
<evidence type="ECO:0000256" key="7">
    <source>
        <dbReference type="PROSITE-ProRule" id="PRU00042"/>
    </source>
</evidence>
<proteinExistence type="predicted"/>
<reference evidence="12" key="1">
    <citation type="submission" date="2022-10" db="EMBL/GenBank/DDBJ databases">
        <authorList>
            <person name="Chen Y."/>
            <person name="Dougan E. K."/>
            <person name="Chan C."/>
            <person name="Rhodes N."/>
            <person name="Thang M."/>
        </authorList>
    </citation>
    <scope>NUCLEOTIDE SEQUENCE</scope>
</reference>
<evidence type="ECO:0000256" key="4">
    <source>
        <dbReference type="ARBA" id="ARBA00022771"/>
    </source>
</evidence>
<feature type="compositionally biased region" description="Polar residues" evidence="8">
    <location>
        <begin position="1786"/>
        <end position="1803"/>
    </location>
</feature>
<keyword evidence="6" id="KW-0539">Nucleus</keyword>
<evidence type="ECO:0000256" key="1">
    <source>
        <dbReference type="ARBA" id="ARBA00004123"/>
    </source>
</evidence>
<keyword evidence="4 7" id="KW-0863">Zinc-finger</keyword>
<gene>
    <name evidence="12" type="ORF">C1SCF055_LOCUS40492</name>
</gene>
<keyword evidence="3" id="KW-0677">Repeat</keyword>
<keyword evidence="2" id="KW-0479">Metal-binding</keyword>